<organism evidence="2 3">
    <name type="scientific">Ralstonia pickettii</name>
    <name type="common">Burkholderia pickettii</name>
    <dbReference type="NCBI Taxonomy" id="329"/>
    <lineage>
        <taxon>Bacteria</taxon>
        <taxon>Pseudomonadati</taxon>
        <taxon>Pseudomonadota</taxon>
        <taxon>Betaproteobacteria</taxon>
        <taxon>Burkholderiales</taxon>
        <taxon>Burkholderiaceae</taxon>
        <taxon>Ralstonia</taxon>
    </lineage>
</organism>
<name>A0A2N4TNZ0_RALPI</name>
<sequence>MWRMLRCARKVPAGRCVVTGFRTHLIGRWSLRLENASRCCSRPAVSLPSSSLRPTKPAQPSKPAHFRRRDFVLGCGALLVLGAAPGFRPPSHDASSLDDFMLVSQTIAGAPLDRHVGLACFSHLHGADDRFIQHIQTLAWLVRRNPGLDGVGLVRLLDADNAYELRAALARLVDAWGARLDAHPAWGDVRPLIVSVPGAGLPGS</sequence>
<comment type="caution">
    <text evidence="2">The sequence shown here is derived from an EMBL/GenBank/DDBJ whole genome shotgun (WGS) entry which is preliminary data.</text>
</comment>
<dbReference type="Proteomes" id="UP000234456">
    <property type="component" value="Unassembled WGS sequence"/>
</dbReference>
<evidence type="ECO:0000313" key="2">
    <source>
        <dbReference type="EMBL" id="PLC41414.1"/>
    </source>
</evidence>
<dbReference type="InterPro" id="IPR024651">
    <property type="entry name" value="FAD-SLDH_ssu"/>
</dbReference>
<evidence type="ECO:0000256" key="1">
    <source>
        <dbReference type="SAM" id="MobiDB-lite"/>
    </source>
</evidence>
<reference evidence="2 3" key="1">
    <citation type="submission" date="2017-12" db="EMBL/GenBank/DDBJ databases">
        <title>Draft genome sequence of Ralstonia pickettii 52.</title>
        <authorList>
            <person name="Zheng B."/>
        </authorList>
    </citation>
    <scope>NUCLEOTIDE SEQUENCE [LARGE SCALE GENOMIC DNA]</scope>
    <source>
        <strain evidence="2 3">52</strain>
    </source>
</reference>
<dbReference type="Pfam" id="PF12318">
    <property type="entry name" value="FAD-SLDH"/>
    <property type="match status" value="1"/>
</dbReference>
<dbReference type="OrthoDB" id="9982525at2"/>
<dbReference type="EMBL" id="PKQE01000004">
    <property type="protein sequence ID" value="PLC41414.1"/>
    <property type="molecule type" value="Genomic_DNA"/>
</dbReference>
<gene>
    <name evidence="2" type="ORF">C0Q88_17655</name>
</gene>
<feature type="region of interest" description="Disordered" evidence="1">
    <location>
        <begin position="43"/>
        <end position="64"/>
    </location>
</feature>
<accession>A0A2N4TNZ0</accession>
<protein>
    <submittedName>
        <fullName evidence="2">Uncharacterized protein</fullName>
    </submittedName>
</protein>
<dbReference type="AlphaFoldDB" id="A0A2N4TNZ0"/>
<evidence type="ECO:0000313" key="3">
    <source>
        <dbReference type="Proteomes" id="UP000234456"/>
    </source>
</evidence>
<proteinExistence type="predicted"/>